<dbReference type="GO" id="GO:0008757">
    <property type="term" value="F:S-adenosylmethionine-dependent methyltransferase activity"/>
    <property type="evidence" value="ECO:0007669"/>
    <property type="project" value="UniProtKB-ARBA"/>
</dbReference>
<accession>A0A316UC08</accession>
<proteinExistence type="predicted"/>
<dbReference type="RefSeq" id="XP_025349920.1">
    <property type="nucleotide sequence ID" value="XM_025495662.1"/>
</dbReference>
<dbReference type="Pfam" id="PF10294">
    <property type="entry name" value="Methyltransf_16"/>
    <property type="match status" value="1"/>
</dbReference>
<dbReference type="EMBL" id="KZ819322">
    <property type="protein sequence ID" value="PWN22760.1"/>
    <property type="molecule type" value="Genomic_DNA"/>
</dbReference>
<dbReference type="PANTHER" id="PTHR14614">
    <property type="entry name" value="HEPATOCELLULAR CARCINOMA-ASSOCIATED ANTIGEN"/>
    <property type="match status" value="1"/>
</dbReference>
<dbReference type="OrthoDB" id="413520at2759"/>
<dbReference type="InterPro" id="IPR029063">
    <property type="entry name" value="SAM-dependent_MTases_sf"/>
</dbReference>
<sequence length="532" mass="58423">MSFQYLSFQRSPPARLQYGQQVVISPLVTNDLREAKFNPEEGELPIEIAWVRENGARQWTLVKREEQIKWRGEETSWKKVELTAPSREEMRTQEGKSCVRLAMWVANQGRTRRAGQKQNGNSSSGSSRPFKKPRTGSGKDLCEAELLNRLVVDPYEATIRAMRDQEDVFLPVLTPPIMLYGHDGPSAVLNGGQTQKFSEIARLWHIPPSWTHRCQAADDNGASRRYIEVREELGYQLDKHVWDASLALMASLCLKPQERLIQQDQCDKSSSGPPPQDLFAAARGCVSIELGTGTGLLSLWLDKVRRSSAVATAGSSTPERDQTCRLFLTDLEDSLALAESNACLNADNTEVPSCTSPEGAGSGNASTLRMLGLDWFSTGLQPELVEAIEGSYKGQDSGINLTAAPPRPHLLVLASDCSYNPDAYPALAGTIKRLLGAGDASSSDSQASDQRQAMCLLAKKHRNPDEQSLWDALLNEGLQVTLQQGWHDDYTRHAGIAEGEDIDPGDAVENAREQEGLGKCGIYLITLAGCEV</sequence>
<evidence type="ECO:0000313" key="3">
    <source>
        <dbReference type="Proteomes" id="UP000245942"/>
    </source>
</evidence>
<evidence type="ECO:0000256" key="1">
    <source>
        <dbReference type="SAM" id="MobiDB-lite"/>
    </source>
</evidence>
<dbReference type="InterPro" id="IPR019410">
    <property type="entry name" value="Methyltransf_16"/>
</dbReference>
<protein>
    <submittedName>
        <fullName evidence="2">Uncharacterized protein</fullName>
    </submittedName>
</protein>
<keyword evidence="3" id="KW-1185">Reference proteome</keyword>
<dbReference type="GO" id="GO:0005829">
    <property type="term" value="C:cytosol"/>
    <property type="evidence" value="ECO:0007669"/>
    <property type="project" value="TreeGrafter"/>
</dbReference>
<gene>
    <name evidence="2" type="ORF">BCV69DRAFT_96566</name>
</gene>
<dbReference type="GeneID" id="37017396"/>
<dbReference type="Proteomes" id="UP000245942">
    <property type="component" value="Unassembled WGS sequence"/>
</dbReference>
<dbReference type="PANTHER" id="PTHR14614:SF132">
    <property type="entry name" value="PROTEIN-LYSINE METHYLTRANSFERASE C42C1.13"/>
    <property type="match status" value="1"/>
</dbReference>
<evidence type="ECO:0000313" key="2">
    <source>
        <dbReference type="EMBL" id="PWN22760.1"/>
    </source>
</evidence>
<dbReference type="AlphaFoldDB" id="A0A316UC08"/>
<dbReference type="Gene3D" id="3.40.50.150">
    <property type="entry name" value="Vaccinia Virus protein VP39"/>
    <property type="match status" value="1"/>
</dbReference>
<dbReference type="STRING" id="1684307.A0A316UC08"/>
<organism evidence="2 3">
    <name type="scientific">Pseudomicrostroma glucosiphilum</name>
    <dbReference type="NCBI Taxonomy" id="1684307"/>
    <lineage>
        <taxon>Eukaryota</taxon>
        <taxon>Fungi</taxon>
        <taxon>Dikarya</taxon>
        <taxon>Basidiomycota</taxon>
        <taxon>Ustilaginomycotina</taxon>
        <taxon>Exobasidiomycetes</taxon>
        <taxon>Microstromatales</taxon>
        <taxon>Microstromatales incertae sedis</taxon>
        <taxon>Pseudomicrostroma</taxon>
    </lineage>
</organism>
<name>A0A316UC08_9BASI</name>
<feature type="region of interest" description="Disordered" evidence="1">
    <location>
        <begin position="109"/>
        <end position="138"/>
    </location>
</feature>
<reference evidence="2 3" key="1">
    <citation type="journal article" date="2018" name="Mol. Biol. Evol.">
        <title>Broad Genomic Sampling Reveals a Smut Pathogenic Ancestry of the Fungal Clade Ustilaginomycotina.</title>
        <authorList>
            <person name="Kijpornyongpan T."/>
            <person name="Mondo S.J."/>
            <person name="Barry K."/>
            <person name="Sandor L."/>
            <person name="Lee J."/>
            <person name="Lipzen A."/>
            <person name="Pangilinan J."/>
            <person name="LaButti K."/>
            <person name="Hainaut M."/>
            <person name="Henrissat B."/>
            <person name="Grigoriev I.V."/>
            <person name="Spatafora J.W."/>
            <person name="Aime M.C."/>
        </authorList>
    </citation>
    <scope>NUCLEOTIDE SEQUENCE [LARGE SCALE GENOMIC DNA]</scope>
    <source>
        <strain evidence="2 3">MCA 4718</strain>
    </source>
</reference>